<name>A0A0E9W1C4_ANGAN</name>
<sequence length="27" mass="3193">METHNYSSIILKDKTTIHNLPRSPHRC</sequence>
<evidence type="ECO:0000313" key="1">
    <source>
        <dbReference type="EMBL" id="JAH83258.1"/>
    </source>
</evidence>
<dbReference type="EMBL" id="GBXM01025319">
    <property type="protein sequence ID" value="JAH83258.1"/>
    <property type="molecule type" value="Transcribed_RNA"/>
</dbReference>
<reference evidence="1" key="2">
    <citation type="journal article" date="2015" name="Fish Shellfish Immunol.">
        <title>Early steps in the European eel (Anguilla anguilla)-Vibrio vulnificus interaction in the gills: Role of the RtxA13 toxin.</title>
        <authorList>
            <person name="Callol A."/>
            <person name="Pajuelo D."/>
            <person name="Ebbesson L."/>
            <person name="Teles M."/>
            <person name="MacKenzie S."/>
            <person name="Amaro C."/>
        </authorList>
    </citation>
    <scope>NUCLEOTIDE SEQUENCE</scope>
</reference>
<dbReference type="AlphaFoldDB" id="A0A0E9W1C4"/>
<dbReference type="EMBL" id="GBXM01101049">
    <property type="protein sequence ID" value="JAH07528.1"/>
    <property type="molecule type" value="Transcribed_RNA"/>
</dbReference>
<protein>
    <submittedName>
        <fullName evidence="1">Uncharacterized protein</fullName>
    </submittedName>
</protein>
<accession>A0A0E9W1C4</accession>
<proteinExistence type="predicted"/>
<organism evidence="1">
    <name type="scientific">Anguilla anguilla</name>
    <name type="common">European freshwater eel</name>
    <name type="synonym">Muraena anguilla</name>
    <dbReference type="NCBI Taxonomy" id="7936"/>
    <lineage>
        <taxon>Eukaryota</taxon>
        <taxon>Metazoa</taxon>
        <taxon>Chordata</taxon>
        <taxon>Craniata</taxon>
        <taxon>Vertebrata</taxon>
        <taxon>Euteleostomi</taxon>
        <taxon>Actinopterygii</taxon>
        <taxon>Neopterygii</taxon>
        <taxon>Teleostei</taxon>
        <taxon>Anguilliformes</taxon>
        <taxon>Anguillidae</taxon>
        <taxon>Anguilla</taxon>
    </lineage>
</organism>
<reference evidence="1" key="1">
    <citation type="submission" date="2014-11" db="EMBL/GenBank/DDBJ databases">
        <authorList>
            <person name="Amaro Gonzalez C."/>
        </authorList>
    </citation>
    <scope>NUCLEOTIDE SEQUENCE</scope>
</reference>